<dbReference type="NCBIfam" id="TIGR03083">
    <property type="entry name" value="maleylpyruvate isomerase family mycothiol-dependent enzyme"/>
    <property type="match status" value="1"/>
</dbReference>
<evidence type="ECO:0000313" key="3">
    <source>
        <dbReference type="Proteomes" id="UP001523219"/>
    </source>
</evidence>
<name>A0ABT0ZKG1_9ACTN</name>
<protein>
    <submittedName>
        <fullName evidence="2">Maleylpyruvate isomerase family mycothiol-dependent enzyme</fullName>
    </submittedName>
</protein>
<gene>
    <name evidence="2" type="ORF">NGF19_25395</name>
</gene>
<dbReference type="RefSeq" id="WP_252427716.1">
    <property type="nucleotide sequence ID" value="NZ_JAMWMR010000029.1"/>
</dbReference>
<dbReference type="InterPro" id="IPR034660">
    <property type="entry name" value="DinB/YfiT-like"/>
</dbReference>
<organism evidence="2 3">
    <name type="scientific">Streptomyces macrolidinus</name>
    <dbReference type="NCBI Taxonomy" id="2952607"/>
    <lineage>
        <taxon>Bacteria</taxon>
        <taxon>Bacillati</taxon>
        <taxon>Actinomycetota</taxon>
        <taxon>Actinomycetes</taxon>
        <taxon>Kitasatosporales</taxon>
        <taxon>Streptomycetaceae</taxon>
        <taxon>Streptomyces</taxon>
    </lineage>
</organism>
<proteinExistence type="predicted"/>
<comment type="caution">
    <text evidence="2">The sequence shown here is derived from an EMBL/GenBank/DDBJ whole genome shotgun (WGS) entry which is preliminary data.</text>
</comment>
<dbReference type="Pfam" id="PF11716">
    <property type="entry name" value="MDMPI_N"/>
    <property type="match status" value="1"/>
</dbReference>
<evidence type="ECO:0000313" key="2">
    <source>
        <dbReference type="EMBL" id="MCN9244075.1"/>
    </source>
</evidence>
<reference evidence="2 3" key="1">
    <citation type="submission" date="2022-05" db="EMBL/GenBank/DDBJ databases">
        <title>Streptomyces sp. nov. RY43-2 isolated from soil of a peat swamp forest.</title>
        <authorList>
            <person name="Kanchanasin P."/>
            <person name="Tanasupawat S."/>
            <person name="Phongsopitanun W."/>
        </authorList>
    </citation>
    <scope>NUCLEOTIDE SEQUENCE [LARGE SCALE GENOMIC DNA]</scope>
    <source>
        <strain evidence="2 3">RY43-2</strain>
    </source>
</reference>
<dbReference type="EMBL" id="JAMWMR010000029">
    <property type="protein sequence ID" value="MCN9244075.1"/>
    <property type="molecule type" value="Genomic_DNA"/>
</dbReference>
<keyword evidence="2" id="KW-0413">Isomerase</keyword>
<evidence type="ECO:0000259" key="1">
    <source>
        <dbReference type="Pfam" id="PF11716"/>
    </source>
</evidence>
<dbReference type="Proteomes" id="UP001523219">
    <property type="component" value="Unassembled WGS sequence"/>
</dbReference>
<dbReference type="InterPro" id="IPR017517">
    <property type="entry name" value="Maleyloyr_isom"/>
</dbReference>
<accession>A0ABT0ZKG1</accession>
<dbReference type="GO" id="GO:0016853">
    <property type="term" value="F:isomerase activity"/>
    <property type="evidence" value="ECO:0007669"/>
    <property type="project" value="UniProtKB-KW"/>
</dbReference>
<keyword evidence="3" id="KW-1185">Reference proteome</keyword>
<feature type="domain" description="Mycothiol-dependent maleylpyruvate isomerase metal-binding" evidence="1">
    <location>
        <begin position="14"/>
        <end position="131"/>
    </location>
</feature>
<dbReference type="SUPFAM" id="SSF109854">
    <property type="entry name" value="DinB/YfiT-like putative metalloenzymes"/>
    <property type="match status" value="1"/>
</dbReference>
<sequence>MNLLDTARHIEANRAVGARVWRMAENHLDDPVPACPEWRIRDVVHHLGNVAFFIHACVEQGAGEPEFTDAEMLPDDQLIPWAAEEWDRVLDRLAAADPLAPAWNWSTRPHVVSFWPRCLTHEAFVHGRDVADAVGQSLQIPADVAADGVDEILTVHLAAGVRDGGRFTRTGRIEVHSTDTDDRWLVELTTATVHTRAATPGEPHDAQIAATAEELYLDLWGRTRLNLEPHERNWADQLAAAPTD</sequence>
<dbReference type="PANTHER" id="PTHR40758:SF1">
    <property type="entry name" value="CONSERVED PROTEIN"/>
    <property type="match status" value="1"/>
</dbReference>
<dbReference type="PANTHER" id="PTHR40758">
    <property type="entry name" value="CONSERVED PROTEIN"/>
    <property type="match status" value="1"/>
</dbReference>
<dbReference type="InterPro" id="IPR024344">
    <property type="entry name" value="MDMPI_metal-binding"/>
</dbReference>